<feature type="compositionally biased region" description="Acidic residues" evidence="1">
    <location>
        <begin position="185"/>
        <end position="203"/>
    </location>
</feature>
<dbReference type="PANTHER" id="PTHR28613">
    <property type="entry name" value="SI:CH211-232M10.4-RELATED"/>
    <property type="match status" value="1"/>
</dbReference>
<dbReference type="Pfam" id="PF15125">
    <property type="entry name" value="TMEM238"/>
    <property type="match status" value="1"/>
</dbReference>
<reference evidence="4" key="1">
    <citation type="submission" date="2025-08" db="UniProtKB">
        <authorList>
            <consortium name="RefSeq"/>
        </authorList>
    </citation>
    <scope>IDENTIFICATION</scope>
    <source>
        <strain evidence="4">Wakin</strain>
        <tissue evidence="4">Muscle</tissue>
    </source>
</reference>
<dbReference type="Proteomes" id="UP000515129">
    <property type="component" value="Linkage group LG28B"/>
</dbReference>
<dbReference type="OrthoDB" id="9047238at2759"/>
<evidence type="ECO:0000313" key="4">
    <source>
        <dbReference type="RefSeq" id="XP_026095754.1"/>
    </source>
</evidence>
<evidence type="ECO:0000256" key="1">
    <source>
        <dbReference type="SAM" id="MobiDB-lite"/>
    </source>
</evidence>
<keyword evidence="2" id="KW-1133">Transmembrane helix</keyword>
<dbReference type="InterPro" id="IPR029365">
    <property type="entry name" value="TMEM238"/>
</dbReference>
<evidence type="ECO:0000313" key="3">
    <source>
        <dbReference type="Proteomes" id="UP000515129"/>
    </source>
</evidence>
<dbReference type="PANTHER" id="PTHR28613:SF7">
    <property type="entry name" value="TRANSMEMBRANE PROTEIN 238"/>
    <property type="match status" value="1"/>
</dbReference>
<keyword evidence="3" id="KW-1185">Reference proteome</keyword>
<dbReference type="KEGG" id="caua:113067615"/>
<protein>
    <submittedName>
        <fullName evidence="4">Uncharacterized protein LOC113067615</fullName>
    </submittedName>
</protein>
<feature type="transmembrane region" description="Helical" evidence="2">
    <location>
        <begin position="46"/>
        <end position="67"/>
    </location>
</feature>
<sequence>MLALRSIGSCLPLFVMAIVFDILGVILLFVGIFGNVQMHGVFYGDFLIHTGALVLFASLALWIMWYVGNIRVKDEGLARSSSAADSVKKLARKLTQRLSKTHLKDNTGERTGSKASTLRNVTWGKSTFFPGHKDPESDLIKCDELSKEKSDDDQFMCYQNQGYEDEESCKPIPEETEDQSRSEDGPEADADQAQEETPDDQPESIDVRL</sequence>
<keyword evidence="2" id="KW-0472">Membrane</keyword>
<name>A0A6P6MGZ5_CARAU</name>
<organism evidence="3 4">
    <name type="scientific">Carassius auratus</name>
    <name type="common">Goldfish</name>
    <dbReference type="NCBI Taxonomy" id="7957"/>
    <lineage>
        <taxon>Eukaryota</taxon>
        <taxon>Metazoa</taxon>
        <taxon>Chordata</taxon>
        <taxon>Craniata</taxon>
        <taxon>Vertebrata</taxon>
        <taxon>Euteleostomi</taxon>
        <taxon>Actinopterygii</taxon>
        <taxon>Neopterygii</taxon>
        <taxon>Teleostei</taxon>
        <taxon>Ostariophysi</taxon>
        <taxon>Cypriniformes</taxon>
        <taxon>Cyprinidae</taxon>
        <taxon>Cyprininae</taxon>
        <taxon>Carassius</taxon>
    </lineage>
</organism>
<proteinExistence type="predicted"/>
<accession>A0A6P6MGZ5</accession>
<feature type="region of interest" description="Disordered" evidence="1">
    <location>
        <begin position="151"/>
        <end position="209"/>
    </location>
</feature>
<dbReference type="RefSeq" id="XP_026095754.1">
    <property type="nucleotide sequence ID" value="XM_026239969.1"/>
</dbReference>
<dbReference type="GeneID" id="113067615"/>
<keyword evidence="2" id="KW-0812">Transmembrane</keyword>
<gene>
    <name evidence="4" type="primary">LOC113067615</name>
</gene>
<feature type="compositionally biased region" description="Basic and acidic residues" evidence="1">
    <location>
        <begin position="168"/>
        <end position="184"/>
    </location>
</feature>
<evidence type="ECO:0000256" key="2">
    <source>
        <dbReference type="SAM" id="Phobius"/>
    </source>
</evidence>
<feature type="transmembrane region" description="Helical" evidence="2">
    <location>
        <begin position="12"/>
        <end position="34"/>
    </location>
</feature>
<dbReference type="AlphaFoldDB" id="A0A6P6MGZ5"/>